<dbReference type="Proteomes" id="UP000712600">
    <property type="component" value="Unassembled WGS sequence"/>
</dbReference>
<evidence type="ECO:0000256" key="1">
    <source>
        <dbReference type="SAM" id="Phobius"/>
    </source>
</evidence>
<sequence length="120" mass="14037">MFEVVWTTEVYSICIVTNAFRHLHYTERSILYGLRFLKRLQRQKCPPLNAQGEAPELTRTYMLLFFLLVRFGVFFLVHLEVDPAVPSAFATTAAPSASLCAFWRIIKYSIMNTWSRIFDH</sequence>
<feature type="transmembrane region" description="Helical" evidence="1">
    <location>
        <begin position="61"/>
        <end position="79"/>
    </location>
</feature>
<proteinExistence type="predicted"/>
<comment type="caution">
    <text evidence="2">The sequence shown here is derived from an EMBL/GenBank/DDBJ whole genome shotgun (WGS) entry which is preliminary data.</text>
</comment>
<gene>
    <name evidence="2" type="ORF">F2Q69_00055575</name>
</gene>
<feature type="transmembrane region" description="Helical" evidence="1">
    <location>
        <begin position="85"/>
        <end position="106"/>
    </location>
</feature>
<dbReference type="EMBL" id="QGKX02002183">
    <property type="protein sequence ID" value="KAF3487660.1"/>
    <property type="molecule type" value="Genomic_DNA"/>
</dbReference>
<evidence type="ECO:0000313" key="3">
    <source>
        <dbReference type="Proteomes" id="UP000712600"/>
    </source>
</evidence>
<keyword evidence="1" id="KW-0812">Transmembrane</keyword>
<reference evidence="2" key="1">
    <citation type="submission" date="2019-12" db="EMBL/GenBank/DDBJ databases">
        <title>Genome sequencing and annotation of Brassica cretica.</title>
        <authorList>
            <person name="Studholme D.J."/>
            <person name="Sarris P."/>
        </authorList>
    </citation>
    <scope>NUCLEOTIDE SEQUENCE</scope>
    <source>
        <strain evidence="2">PFS-109/04</strain>
        <tissue evidence="2">Leaf</tissue>
    </source>
</reference>
<protein>
    <submittedName>
        <fullName evidence="2">Uncharacterized protein</fullName>
    </submittedName>
</protein>
<keyword evidence="1" id="KW-1133">Transmembrane helix</keyword>
<dbReference type="AlphaFoldDB" id="A0A8S9N4J4"/>
<name>A0A8S9N4J4_BRACR</name>
<organism evidence="2 3">
    <name type="scientific">Brassica cretica</name>
    <name type="common">Mustard</name>
    <dbReference type="NCBI Taxonomy" id="69181"/>
    <lineage>
        <taxon>Eukaryota</taxon>
        <taxon>Viridiplantae</taxon>
        <taxon>Streptophyta</taxon>
        <taxon>Embryophyta</taxon>
        <taxon>Tracheophyta</taxon>
        <taxon>Spermatophyta</taxon>
        <taxon>Magnoliopsida</taxon>
        <taxon>eudicotyledons</taxon>
        <taxon>Gunneridae</taxon>
        <taxon>Pentapetalae</taxon>
        <taxon>rosids</taxon>
        <taxon>malvids</taxon>
        <taxon>Brassicales</taxon>
        <taxon>Brassicaceae</taxon>
        <taxon>Brassiceae</taxon>
        <taxon>Brassica</taxon>
    </lineage>
</organism>
<evidence type="ECO:0000313" key="2">
    <source>
        <dbReference type="EMBL" id="KAF3487660.1"/>
    </source>
</evidence>
<keyword evidence="1" id="KW-0472">Membrane</keyword>
<accession>A0A8S9N4J4</accession>